<evidence type="ECO:0000313" key="3">
    <source>
        <dbReference type="Proteomes" id="UP000193719"/>
    </source>
</evidence>
<protein>
    <submittedName>
        <fullName evidence="2">Uncharacterized protein</fullName>
    </submittedName>
</protein>
<name>A0A1Y1UXN5_9FUNG</name>
<keyword evidence="1" id="KW-1133">Transmembrane helix</keyword>
<dbReference type="Proteomes" id="UP000193719">
    <property type="component" value="Unassembled WGS sequence"/>
</dbReference>
<evidence type="ECO:0000313" key="2">
    <source>
        <dbReference type="EMBL" id="ORX42907.1"/>
    </source>
</evidence>
<evidence type="ECO:0000256" key="1">
    <source>
        <dbReference type="SAM" id="Phobius"/>
    </source>
</evidence>
<dbReference type="OrthoDB" id="2109100at2759"/>
<dbReference type="EMBL" id="MCFH01000058">
    <property type="protein sequence ID" value="ORX42907.1"/>
    <property type="molecule type" value="Genomic_DNA"/>
</dbReference>
<reference evidence="2 3" key="1">
    <citation type="submission" date="2016-08" db="EMBL/GenBank/DDBJ databases">
        <title>Genomes of anaerobic fungi encode conserved fungal cellulosomes for biomass hydrolysis.</title>
        <authorList>
            <consortium name="DOE Joint Genome Institute"/>
            <person name="Haitjema C.H."/>
            <person name="Gilmore S.P."/>
            <person name="Henske J.K."/>
            <person name="Solomon K.V."/>
            <person name="De Groot R."/>
            <person name="Kuo A."/>
            <person name="Mondo S.J."/>
            <person name="Salamov A.A."/>
            <person name="Labutti K."/>
            <person name="Zhao Z."/>
            <person name="Chiniquy J."/>
            <person name="Barry K."/>
            <person name="Brewer H.M."/>
            <person name="Purvine S.O."/>
            <person name="Wright A.T."/>
            <person name="Boxma B."/>
            <person name="Van Alen T."/>
            <person name="Hackstein J.H."/>
            <person name="Baker S.E."/>
            <person name="Grigoriev I.V."/>
            <person name="O'Malley M.A."/>
        </authorList>
    </citation>
    <scope>NUCLEOTIDE SEQUENCE [LARGE SCALE GENOMIC DNA]</scope>
    <source>
        <strain evidence="3">finn</strain>
    </source>
</reference>
<feature type="transmembrane region" description="Helical" evidence="1">
    <location>
        <begin position="68"/>
        <end position="89"/>
    </location>
</feature>
<sequence length="92" mass="10885">MDEPVIVADRKLILNKGSIRCLGNSVFLRSLFQMKYSLEIEIKYFEMRDQYISNALHLNHTMCLVSQAILIIILTTLMYIIMILWFILFQQL</sequence>
<accession>A0A1Y1UXN5</accession>
<keyword evidence="3" id="KW-1185">Reference proteome</keyword>
<reference evidence="2 3" key="2">
    <citation type="submission" date="2016-08" db="EMBL/GenBank/DDBJ databases">
        <title>Pervasive Adenine N6-methylation of Active Genes in Fungi.</title>
        <authorList>
            <consortium name="DOE Joint Genome Institute"/>
            <person name="Mondo S.J."/>
            <person name="Dannebaum R.O."/>
            <person name="Kuo R.C."/>
            <person name="Labutti K."/>
            <person name="Haridas S."/>
            <person name="Kuo A."/>
            <person name="Salamov A."/>
            <person name="Ahrendt S.R."/>
            <person name="Lipzen A."/>
            <person name="Sullivan W."/>
            <person name="Andreopoulos W.B."/>
            <person name="Clum A."/>
            <person name="Lindquist E."/>
            <person name="Daum C."/>
            <person name="Ramamoorthy G.K."/>
            <person name="Gryganskyi A."/>
            <person name="Culley D."/>
            <person name="Magnuson J.K."/>
            <person name="James T.Y."/>
            <person name="O'Malley M.A."/>
            <person name="Stajich J.E."/>
            <person name="Spatafora J.W."/>
            <person name="Visel A."/>
            <person name="Grigoriev I.V."/>
        </authorList>
    </citation>
    <scope>NUCLEOTIDE SEQUENCE [LARGE SCALE GENOMIC DNA]</scope>
    <source>
        <strain evidence="3">finn</strain>
    </source>
</reference>
<gene>
    <name evidence="2" type="ORF">BCR36DRAFT_148970</name>
</gene>
<dbReference type="AlphaFoldDB" id="A0A1Y1UXN5"/>
<keyword evidence="1" id="KW-0812">Transmembrane</keyword>
<proteinExistence type="predicted"/>
<comment type="caution">
    <text evidence="2">The sequence shown here is derived from an EMBL/GenBank/DDBJ whole genome shotgun (WGS) entry which is preliminary data.</text>
</comment>
<keyword evidence="1" id="KW-0472">Membrane</keyword>
<organism evidence="2 3">
    <name type="scientific">Piromyces finnis</name>
    <dbReference type="NCBI Taxonomy" id="1754191"/>
    <lineage>
        <taxon>Eukaryota</taxon>
        <taxon>Fungi</taxon>
        <taxon>Fungi incertae sedis</taxon>
        <taxon>Chytridiomycota</taxon>
        <taxon>Chytridiomycota incertae sedis</taxon>
        <taxon>Neocallimastigomycetes</taxon>
        <taxon>Neocallimastigales</taxon>
        <taxon>Neocallimastigaceae</taxon>
        <taxon>Piromyces</taxon>
    </lineage>
</organism>